<dbReference type="InterPro" id="IPR019861">
    <property type="entry name" value="PorP/SprF_Bacteroidetes"/>
</dbReference>
<dbReference type="EMBL" id="JAULBC010000003">
    <property type="protein sequence ID" value="MEX6688181.1"/>
    <property type="molecule type" value="Genomic_DNA"/>
</dbReference>
<comment type="caution">
    <text evidence="2">The sequence shown here is derived from an EMBL/GenBank/DDBJ whole genome shotgun (WGS) entry which is preliminary data.</text>
</comment>
<keyword evidence="3" id="KW-1185">Reference proteome</keyword>
<evidence type="ECO:0000313" key="3">
    <source>
        <dbReference type="Proteomes" id="UP001560573"/>
    </source>
</evidence>
<gene>
    <name evidence="2" type="ORF">QTN47_11780</name>
</gene>
<organism evidence="2 3">
    <name type="scientific">Danxiaibacter flavus</name>
    <dbReference type="NCBI Taxonomy" id="3049108"/>
    <lineage>
        <taxon>Bacteria</taxon>
        <taxon>Pseudomonadati</taxon>
        <taxon>Bacteroidota</taxon>
        <taxon>Chitinophagia</taxon>
        <taxon>Chitinophagales</taxon>
        <taxon>Chitinophagaceae</taxon>
        <taxon>Danxiaibacter</taxon>
    </lineage>
</organism>
<dbReference type="NCBIfam" id="TIGR03519">
    <property type="entry name" value="T9SS_PorP_fam"/>
    <property type="match status" value="1"/>
</dbReference>
<protein>
    <submittedName>
        <fullName evidence="2">Type IX secretion system membrane protein PorP/SprF</fullName>
    </submittedName>
</protein>
<dbReference type="Pfam" id="PF11751">
    <property type="entry name" value="PorP_SprF"/>
    <property type="match status" value="1"/>
</dbReference>
<accession>A0ABV3ZE69</accession>
<proteinExistence type="predicted"/>
<feature type="signal peptide" evidence="1">
    <location>
        <begin position="1"/>
        <end position="19"/>
    </location>
</feature>
<evidence type="ECO:0000313" key="2">
    <source>
        <dbReference type="EMBL" id="MEX6688181.1"/>
    </source>
</evidence>
<dbReference type="Proteomes" id="UP001560573">
    <property type="component" value="Unassembled WGS sequence"/>
</dbReference>
<sequence length="321" mass="35953">MKRLLILLLLGFPTVIAFAQQDAQFSQYMFNGLYINPAYAGYRQQWNVNMFYRTQWVGFPGAPKTFSIAADGSANDERVGLGVQVMNDKLGAQNNTSFYATYAYRIPLDDYNNKTLALGISGGFVQQRLDVTALDPVDHDDPLLMNAKKTALMPDARFGIFYNSERLYAGLSADNLITNVFQKGDALRTYLPLKPHLYFTVGGLVPLSDVLLLKPSFLLKEDFAGPTSFDLNAFLLINKMIWIGASYRTAVFNKTAIDNSLTKSGAIVGMLEVFVNDKLRIGYAYDQTINGTAANNYTTHEISLSYFFPAQRARMMSPRYF</sequence>
<feature type="chain" id="PRO_5045493895" evidence="1">
    <location>
        <begin position="20"/>
        <end position="321"/>
    </location>
</feature>
<reference evidence="2 3" key="1">
    <citation type="submission" date="2023-07" db="EMBL/GenBank/DDBJ databases">
        <authorList>
            <person name="Lian W.-H."/>
        </authorList>
    </citation>
    <scope>NUCLEOTIDE SEQUENCE [LARGE SCALE GENOMIC DNA]</scope>
    <source>
        <strain evidence="2 3">SYSU DXS3180</strain>
    </source>
</reference>
<name>A0ABV3ZE69_9BACT</name>
<evidence type="ECO:0000256" key="1">
    <source>
        <dbReference type="SAM" id="SignalP"/>
    </source>
</evidence>
<keyword evidence="1" id="KW-0732">Signal</keyword>
<dbReference type="RefSeq" id="WP_369329589.1">
    <property type="nucleotide sequence ID" value="NZ_JAULBC010000003.1"/>
</dbReference>